<evidence type="ECO:0000313" key="4">
    <source>
        <dbReference type="Proteomes" id="UP000257109"/>
    </source>
</evidence>
<feature type="coiled-coil region" evidence="1">
    <location>
        <begin position="244"/>
        <end position="355"/>
    </location>
</feature>
<reference evidence="3" key="1">
    <citation type="submission" date="2018-05" db="EMBL/GenBank/DDBJ databases">
        <title>Draft genome of Mucuna pruriens seed.</title>
        <authorList>
            <person name="Nnadi N.E."/>
            <person name="Vos R."/>
            <person name="Hasami M.H."/>
            <person name="Devisetty U.K."/>
            <person name="Aguiy J.C."/>
        </authorList>
    </citation>
    <scope>NUCLEOTIDE SEQUENCE [LARGE SCALE GENOMIC DNA]</scope>
    <source>
        <strain evidence="3">JCA_2017</strain>
    </source>
</reference>
<keyword evidence="1" id="KW-0175">Coiled coil</keyword>
<feature type="region of interest" description="Disordered" evidence="2">
    <location>
        <begin position="418"/>
        <end position="464"/>
    </location>
</feature>
<evidence type="ECO:0000256" key="1">
    <source>
        <dbReference type="SAM" id="Coils"/>
    </source>
</evidence>
<gene>
    <name evidence="3" type="ORF">CR513_47872</name>
</gene>
<keyword evidence="4" id="KW-1185">Reference proteome</keyword>
<dbReference type="EMBL" id="QJKJ01010833">
    <property type="protein sequence ID" value="RDX72618.1"/>
    <property type="molecule type" value="Genomic_DNA"/>
</dbReference>
<organism evidence="3 4">
    <name type="scientific">Mucuna pruriens</name>
    <name type="common">Velvet bean</name>
    <name type="synonym">Dolichos pruriens</name>
    <dbReference type="NCBI Taxonomy" id="157652"/>
    <lineage>
        <taxon>Eukaryota</taxon>
        <taxon>Viridiplantae</taxon>
        <taxon>Streptophyta</taxon>
        <taxon>Embryophyta</taxon>
        <taxon>Tracheophyta</taxon>
        <taxon>Spermatophyta</taxon>
        <taxon>Magnoliopsida</taxon>
        <taxon>eudicotyledons</taxon>
        <taxon>Gunneridae</taxon>
        <taxon>Pentapetalae</taxon>
        <taxon>rosids</taxon>
        <taxon>fabids</taxon>
        <taxon>Fabales</taxon>
        <taxon>Fabaceae</taxon>
        <taxon>Papilionoideae</taxon>
        <taxon>50 kb inversion clade</taxon>
        <taxon>NPAAA clade</taxon>
        <taxon>indigoferoid/millettioid clade</taxon>
        <taxon>Phaseoleae</taxon>
        <taxon>Mucuna</taxon>
    </lineage>
</organism>
<protein>
    <submittedName>
        <fullName evidence="3">Uncharacterized protein</fullName>
    </submittedName>
</protein>
<comment type="caution">
    <text evidence="3">The sequence shown here is derived from an EMBL/GenBank/DDBJ whole genome shotgun (WGS) entry which is preliminary data.</text>
</comment>
<proteinExistence type="predicted"/>
<accession>A0A371F2U9</accession>
<evidence type="ECO:0000313" key="3">
    <source>
        <dbReference type="EMBL" id="RDX72618.1"/>
    </source>
</evidence>
<dbReference type="AlphaFoldDB" id="A0A371F2U9"/>
<name>A0A371F2U9_MUCPR</name>
<evidence type="ECO:0000256" key="2">
    <source>
        <dbReference type="SAM" id="MobiDB-lite"/>
    </source>
</evidence>
<feature type="non-terminal residue" evidence="3">
    <location>
        <position position="1"/>
    </location>
</feature>
<dbReference type="Proteomes" id="UP000257109">
    <property type="component" value="Unassembled WGS sequence"/>
</dbReference>
<sequence>MGWVSLAPLPNTELFTSCTTSYKGFKSHFVKIRATEAGHFCIDPRPLPLYWREPSNFNGLVRSQLSLESKVDLQILDSLSRRMNCKDIVSWISSNNATLRLKSEVTNEARSANREASNVGMAVVAAQKVSVTAGVAKDFGPVADKMSTTSRSDKAQQSLAESGKVIVTSRPDFPPGGLSCFVAPPTAQSLWGASFDARALFPTSRITQHDRGLLVSAGVDNSFDMMTAYMACSMATLEVWRGLARKVEQIMAKTAINKKELEKAQKANIESRAAVQKLREEGQRGKAEMEQLKAGFPSRAKVASSEAEVASLKAALAGIREDLSGARSRVVEATLASSEEAEVRLEADLEIARDNLIMSGPIVVPLAVVEGTSSPSLTPIVSIEEPFEWVGKERFDLEADKRLVVELELTMSLAHTRHKVDKETRHEADKETRHGADRKTRHGVGRETQHEFGMKTQYEVGRET</sequence>
<feature type="compositionally biased region" description="Basic and acidic residues" evidence="2">
    <location>
        <begin position="420"/>
        <end position="453"/>
    </location>
</feature>